<sequence>MWDGDDKNALPGRVSDSDLYVNYQNDHTRNTLEPIRLPRPGKRQGYTISKGHKNYDLMLNLQLGIRHSVGRPAPAASFDLKASAFDPKEKVWRKFPPEGTKHTPPHQSCEFKWKDYCPLVFR</sequence>
<evidence type="ECO:0000313" key="1">
    <source>
        <dbReference type="EMBL" id="KAJ0007373.1"/>
    </source>
</evidence>
<comment type="caution">
    <text evidence="1">The sequence shown here is derived from an EMBL/GenBank/DDBJ whole genome shotgun (WGS) entry which is preliminary data.</text>
</comment>
<accession>A0ACC0WZA8</accession>
<protein>
    <submittedName>
        <fullName evidence="1">Uncharacterized protein</fullName>
    </submittedName>
</protein>
<reference evidence="2" key="1">
    <citation type="journal article" date="2023" name="G3 (Bethesda)">
        <title>Genome assembly and association tests identify interacting loci associated with vigor, precocity, and sex in interspecific pistachio rootstocks.</title>
        <authorList>
            <person name="Palmer W."/>
            <person name="Jacygrad E."/>
            <person name="Sagayaradj S."/>
            <person name="Cavanaugh K."/>
            <person name="Han R."/>
            <person name="Bertier L."/>
            <person name="Beede B."/>
            <person name="Kafkas S."/>
            <person name="Golino D."/>
            <person name="Preece J."/>
            <person name="Michelmore R."/>
        </authorList>
    </citation>
    <scope>NUCLEOTIDE SEQUENCE [LARGE SCALE GENOMIC DNA]</scope>
</reference>
<gene>
    <name evidence="1" type="ORF">Pint_29829</name>
</gene>
<proteinExistence type="predicted"/>
<organism evidence="1 2">
    <name type="scientific">Pistacia integerrima</name>
    <dbReference type="NCBI Taxonomy" id="434235"/>
    <lineage>
        <taxon>Eukaryota</taxon>
        <taxon>Viridiplantae</taxon>
        <taxon>Streptophyta</taxon>
        <taxon>Embryophyta</taxon>
        <taxon>Tracheophyta</taxon>
        <taxon>Spermatophyta</taxon>
        <taxon>Magnoliopsida</taxon>
        <taxon>eudicotyledons</taxon>
        <taxon>Gunneridae</taxon>
        <taxon>Pentapetalae</taxon>
        <taxon>rosids</taxon>
        <taxon>malvids</taxon>
        <taxon>Sapindales</taxon>
        <taxon>Anacardiaceae</taxon>
        <taxon>Pistacia</taxon>
    </lineage>
</organism>
<name>A0ACC0WZA8_9ROSI</name>
<keyword evidence="2" id="KW-1185">Reference proteome</keyword>
<evidence type="ECO:0000313" key="2">
    <source>
        <dbReference type="Proteomes" id="UP001163603"/>
    </source>
</evidence>
<dbReference type="Proteomes" id="UP001163603">
    <property type="component" value="Chromosome 15"/>
</dbReference>
<dbReference type="EMBL" id="CM047750">
    <property type="protein sequence ID" value="KAJ0007373.1"/>
    <property type="molecule type" value="Genomic_DNA"/>
</dbReference>